<evidence type="ECO:0000256" key="6">
    <source>
        <dbReference type="ARBA" id="ARBA00022967"/>
    </source>
</evidence>
<organism evidence="9 10">
    <name type="scientific">Loktanella fryxellensis</name>
    <dbReference type="NCBI Taxonomy" id="245187"/>
    <lineage>
        <taxon>Bacteria</taxon>
        <taxon>Pseudomonadati</taxon>
        <taxon>Pseudomonadota</taxon>
        <taxon>Alphaproteobacteria</taxon>
        <taxon>Rhodobacterales</taxon>
        <taxon>Roseobacteraceae</taxon>
        <taxon>Loktanella</taxon>
    </lineage>
</organism>
<dbReference type="InterPro" id="IPR003593">
    <property type="entry name" value="AAA+_ATPase"/>
</dbReference>
<evidence type="ECO:0000256" key="3">
    <source>
        <dbReference type="ARBA" id="ARBA00022597"/>
    </source>
</evidence>
<gene>
    <name evidence="9" type="ORF">SAMN04488003_14115</name>
</gene>
<keyword evidence="1" id="KW-0813">Transport</keyword>
<keyword evidence="6" id="KW-1278">Translocase</keyword>
<dbReference type="Pfam" id="PF00005">
    <property type="entry name" value="ABC_tran"/>
    <property type="match status" value="1"/>
</dbReference>
<keyword evidence="5" id="KW-0067">ATP-binding</keyword>
<dbReference type="Proteomes" id="UP000199585">
    <property type="component" value="Unassembled WGS sequence"/>
</dbReference>
<feature type="domain" description="ABC transporter" evidence="8">
    <location>
        <begin position="6"/>
        <end position="212"/>
    </location>
</feature>
<sequence length="214" mass="23063">MSSVAVEIVDIHKSFGKTRALRGASLLARMGEIHAIVGENGSGKSTLAKIASGIILPDSGTVSVFGATPRTPVAAIAAGVVTIYQEMMLAEELSVWENLFAGSDPTWRRQRSNTQKRAETHEVLSRLAACPIDPDARVADLTLSVKQWVVIARALVQKPRVLIFDESSAALDLEATSRLHEEMRALRDGGTAVLIVTHRIAEPSVPIRVRHLTG</sequence>
<evidence type="ECO:0000256" key="4">
    <source>
        <dbReference type="ARBA" id="ARBA00022741"/>
    </source>
</evidence>
<dbReference type="SMART" id="SM00382">
    <property type="entry name" value="AAA"/>
    <property type="match status" value="1"/>
</dbReference>
<dbReference type="RefSeq" id="WP_177174715.1">
    <property type="nucleotide sequence ID" value="NZ_FOCI01000041.1"/>
</dbReference>
<dbReference type="AlphaFoldDB" id="A0A1H8JQN1"/>
<name>A0A1H8JQN1_9RHOB</name>
<dbReference type="GO" id="GO:0016887">
    <property type="term" value="F:ATP hydrolysis activity"/>
    <property type="evidence" value="ECO:0007669"/>
    <property type="project" value="InterPro"/>
</dbReference>
<dbReference type="PROSITE" id="PS50893">
    <property type="entry name" value="ABC_TRANSPORTER_2"/>
    <property type="match status" value="1"/>
</dbReference>
<evidence type="ECO:0000256" key="7">
    <source>
        <dbReference type="ARBA" id="ARBA00023136"/>
    </source>
</evidence>
<protein>
    <submittedName>
        <fullName evidence="9">ABC transporter</fullName>
    </submittedName>
</protein>
<keyword evidence="7" id="KW-0472">Membrane</keyword>
<keyword evidence="3" id="KW-0762">Sugar transport</keyword>
<evidence type="ECO:0000313" key="10">
    <source>
        <dbReference type="Proteomes" id="UP000199585"/>
    </source>
</evidence>
<reference evidence="9 10" key="1">
    <citation type="submission" date="2016-10" db="EMBL/GenBank/DDBJ databases">
        <authorList>
            <person name="de Groot N.N."/>
        </authorList>
    </citation>
    <scope>NUCLEOTIDE SEQUENCE [LARGE SCALE GENOMIC DNA]</scope>
    <source>
        <strain evidence="9 10">DSM 16213</strain>
    </source>
</reference>
<dbReference type="InterPro" id="IPR003439">
    <property type="entry name" value="ABC_transporter-like_ATP-bd"/>
</dbReference>
<evidence type="ECO:0000313" key="9">
    <source>
        <dbReference type="EMBL" id="SEN82989.1"/>
    </source>
</evidence>
<keyword evidence="4" id="KW-0547">Nucleotide-binding</keyword>
<dbReference type="EMBL" id="FOCI01000041">
    <property type="protein sequence ID" value="SEN82989.1"/>
    <property type="molecule type" value="Genomic_DNA"/>
</dbReference>
<evidence type="ECO:0000259" key="8">
    <source>
        <dbReference type="PROSITE" id="PS50893"/>
    </source>
</evidence>
<keyword evidence="2" id="KW-1003">Cell membrane</keyword>
<dbReference type="PANTHER" id="PTHR43790:SF3">
    <property type="entry name" value="D-ALLOSE IMPORT ATP-BINDING PROTEIN ALSA-RELATED"/>
    <property type="match status" value="1"/>
</dbReference>
<dbReference type="Gene3D" id="3.40.50.300">
    <property type="entry name" value="P-loop containing nucleotide triphosphate hydrolases"/>
    <property type="match status" value="1"/>
</dbReference>
<evidence type="ECO:0000256" key="2">
    <source>
        <dbReference type="ARBA" id="ARBA00022475"/>
    </source>
</evidence>
<dbReference type="STRING" id="245187.SAMN04488003_14115"/>
<evidence type="ECO:0000256" key="5">
    <source>
        <dbReference type="ARBA" id="ARBA00022840"/>
    </source>
</evidence>
<dbReference type="InterPro" id="IPR027417">
    <property type="entry name" value="P-loop_NTPase"/>
</dbReference>
<dbReference type="InterPro" id="IPR050107">
    <property type="entry name" value="ABC_carbohydrate_import_ATPase"/>
</dbReference>
<dbReference type="PANTHER" id="PTHR43790">
    <property type="entry name" value="CARBOHYDRATE TRANSPORT ATP-BINDING PROTEIN MG119-RELATED"/>
    <property type="match status" value="1"/>
</dbReference>
<proteinExistence type="predicted"/>
<dbReference type="GO" id="GO:0005524">
    <property type="term" value="F:ATP binding"/>
    <property type="evidence" value="ECO:0007669"/>
    <property type="project" value="UniProtKB-KW"/>
</dbReference>
<keyword evidence="10" id="KW-1185">Reference proteome</keyword>
<dbReference type="SUPFAM" id="SSF52540">
    <property type="entry name" value="P-loop containing nucleoside triphosphate hydrolases"/>
    <property type="match status" value="1"/>
</dbReference>
<accession>A0A1H8JQN1</accession>
<evidence type="ECO:0000256" key="1">
    <source>
        <dbReference type="ARBA" id="ARBA00022448"/>
    </source>
</evidence>